<dbReference type="EMBL" id="AFWT01000012">
    <property type="protein sequence ID" value="EGV31339.1"/>
    <property type="molecule type" value="Genomic_DNA"/>
</dbReference>
<comment type="subcellular location">
    <subcellularLocation>
        <location evidence="8">Cell inner membrane</location>
        <topology evidence="8">Peripheral membrane protein</topology>
    </subcellularLocation>
</comment>
<dbReference type="GO" id="GO:0022900">
    <property type="term" value="P:electron transport chain"/>
    <property type="evidence" value="ECO:0007669"/>
    <property type="project" value="UniProtKB-UniRule"/>
</dbReference>
<dbReference type="NCBIfam" id="TIGR01945">
    <property type="entry name" value="rnfC"/>
    <property type="match status" value="1"/>
</dbReference>
<dbReference type="GO" id="GO:0051539">
    <property type="term" value="F:4 iron, 4 sulfur cluster binding"/>
    <property type="evidence" value="ECO:0007669"/>
    <property type="project" value="UniProtKB-KW"/>
</dbReference>
<accession>G2E0Z8</accession>
<dbReference type="HAMAP" id="MF_00461">
    <property type="entry name" value="RsxC_RnfC"/>
    <property type="match status" value="1"/>
</dbReference>
<feature type="binding site" evidence="8">
    <location>
        <position position="422"/>
    </location>
    <ligand>
        <name>[4Fe-4S] cluster</name>
        <dbReference type="ChEBI" id="CHEBI:49883"/>
        <label>1</label>
    </ligand>
</feature>
<gene>
    <name evidence="8" type="primary">rnfC</name>
    <name evidence="10" type="ORF">ThidrDRAFT_1961</name>
</gene>
<keyword evidence="11" id="KW-1185">Reference proteome</keyword>
<evidence type="ECO:0000256" key="5">
    <source>
        <dbReference type="ARBA" id="ARBA00022982"/>
    </source>
</evidence>
<comment type="similarity">
    <text evidence="8">Belongs to the 4Fe4S bacterial-type ferredoxin family. RnfC subfamily.</text>
</comment>
<dbReference type="AlphaFoldDB" id="G2E0Z8"/>
<evidence type="ECO:0000256" key="7">
    <source>
        <dbReference type="ARBA" id="ARBA00023014"/>
    </source>
</evidence>
<comment type="caution">
    <text evidence="10">The sequence shown here is derived from an EMBL/GenBank/DDBJ whole genome shotgun (WGS) entry which is preliminary data.</text>
</comment>
<evidence type="ECO:0000313" key="11">
    <source>
        <dbReference type="Proteomes" id="UP000004200"/>
    </source>
</evidence>
<evidence type="ECO:0000313" key="10">
    <source>
        <dbReference type="EMBL" id="EGV31339.1"/>
    </source>
</evidence>
<keyword evidence="7 8" id="KW-0411">Iron-sulfur</keyword>
<keyword evidence="6 8" id="KW-0408">Iron</keyword>
<keyword evidence="4 8" id="KW-0677">Repeat</keyword>
<dbReference type="InterPro" id="IPR017900">
    <property type="entry name" value="4Fe4S_Fe_S_CS"/>
</dbReference>
<dbReference type="Pfam" id="PF10531">
    <property type="entry name" value="SLBB"/>
    <property type="match status" value="1"/>
</dbReference>
<protein>
    <recommendedName>
        <fullName evidence="8">Ion-translocating oxidoreductase complex subunit C</fullName>
        <ecNumber evidence="8">7.-.-.-</ecNumber>
    </recommendedName>
    <alternativeName>
        <fullName evidence="8">Rnf electron transport complex subunit C</fullName>
    </alternativeName>
</protein>
<dbReference type="InterPro" id="IPR037225">
    <property type="entry name" value="Nuo51_FMN-bd_sf"/>
</dbReference>
<dbReference type="PROSITE" id="PS00198">
    <property type="entry name" value="4FE4S_FER_1"/>
    <property type="match status" value="1"/>
</dbReference>
<feature type="binding site" evidence="8">
    <location>
        <position position="372"/>
    </location>
    <ligand>
        <name>[4Fe-4S] cluster</name>
        <dbReference type="ChEBI" id="CHEBI:49883"/>
        <label>1</label>
    </ligand>
</feature>
<feature type="binding site" evidence="8">
    <location>
        <position position="378"/>
    </location>
    <ligand>
        <name>[4Fe-4S] cluster</name>
        <dbReference type="ChEBI" id="CHEBI:49883"/>
        <label>1</label>
    </ligand>
</feature>
<dbReference type="InterPro" id="IPR019554">
    <property type="entry name" value="Soluble_ligand-bd"/>
</dbReference>
<comment type="subunit">
    <text evidence="8">The complex is composed of six subunits: RnfA, RnfB, RnfC, RnfD, RnfE and RnfG.</text>
</comment>
<evidence type="ECO:0000256" key="2">
    <source>
        <dbReference type="ARBA" id="ARBA00022485"/>
    </source>
</evidence>
<feature type="binding site" evidence="8">
    <location>
        <position position="375"/>
    </location>
    <ligand>
        <name>[4Fe-4S] cluster</name>
        <dbReference type="ChEBI" id="CHEBI:49883"/>
        <label>1</label>
    </ligand>
</feature>
<dbReference type="InterPro" id="IPR026902">
    <property type="entry name" value="RnfC_N"/>
</dbReference>
<dbReference type="Gene3D" id="3.30.70.20">
    <property type="match status" value="1"/>
</dbReference>
<feature type="binding site" evidence="8">
    <location>
        <position position="412"/>
    </location>
    <ligand>
        <name>[4Fe-4S] cluster</name>
        <dbReference type="ChEBI" id="CHEBI:49883"/>
        <label>2</label>
    </ligand>
</feature>
<dbReference type="NCBIfam" id="NF003454">
    <property type="entry name" value="PRK05035.1"/>
    <property type="match status" value="1"/>
</dbReference>
<dbReference type="STRING" id="765913.ThidrDRAFT_1961"/>
<dbReference type="PANTHER" id="PTHR43034:SF2">
    <property type="entry name" value="ION-TRANSLOCATING OXIDOREDUCTASE COMPLEX SUBUNIT C"/>
    <property type="match status" value="1"/>
</dbReference>
<dbReference type="SUPFAM" id="SSF46548">
    <property type="entry name" value="alpha-helical ferredoxin"/>
    <property type="match status" value="1"/>
</dbReference>
<name>G2E0Z8_9GAMM</name>
<evidence type="ECO:0000256" key="8">
    <source>
        <dbReference type="HAMAP-Rule" id="MF_00461"/>
    </source>
</evidence>
<dbReference type="EC" id="7.-.-.-" evidence="8"/>
<dbReference type="GO" id="GO:0005886">
    <property type="term" value="C:plasma membrane"/>
    <property type="evidence" value="ECO:0007669"/>
    <property type="project" value="UniProtKB-SubCell"/>
</dbReference>
<feature type="domain" description="4Fe-4S ferredoxin-type" evidence="9">
    <location>
        <begin position="403"/>
        <end position="432"/>
    </location>
</feature>
<keyword evidence="8" id="KW-0997">Cell inner membrane</keyword>
<feature type="binding site" evidence="8">
    <location>
        <position position="418"/>
    </location>
    <ligand>
        <name>[4Fe-4S] cluster</name>
        <dbReference type="ChEBI" id="CHEBI:49883"/>
        <label>2</label>
    </ligand>
</feature>
<keyword evidence="8" id="KW-0472">Membrane</keyword>
<keyword evidence="8" id="KW-1278">Translocase</keyword>
<dbReference type="InterPro" id="IPR017896">
    <property type="entry name" value="4Fe4S_Fe-S-bd"/>
</dbReference>
<proteinExistence type="inferred from homology"/>
<dbReference type="RefSeq" id="WP_007040675.1">
    <property type="nucleotide sequence ID" value="NZ_AFWT01000012.1"/>
</dbReference>
<evidence type="ECO:0000256" key="1">
    <source>
        <dbReference type="ARBA" id="ARBA00022448"/>
    </source>
</evidence>
<dbReference type="eggNOG" id="COG4656">
    <property type="taxonomic scope" value="Bacteria"/>
</dbReference>
<dbReference type="Proteomes" id="UP000004200">
    <property type="component" value="Unassembled WGS sequence"/>
</dbReference>
<comment type="function">
    <text evidence="8">Part of a membrane-bound complex that couples electron transfer with translocation of ions across the membrane.</text>
</comment>
<dbReference type="Gene3D" id="3.40.50.11540">
    <property type="entry name" value="NADH-ubiquinone oxidoreductase 51kDa subunit"/>
    <property type="match status" value="1"/>
</dbReference>
<dbReference type="PROSITE" id="PS51379">
    <property type="entry name" value="4FE4S_FER_2"/>
    <property type="match status" value="2"/>
</dbReference>
<dbReference type="GO" id="GO:0009055">
    <property type="term" value="F:electron transfer activity"/>
    <property type="evidence" value="ECO:0007669"/>
    <property type="project" value="InterPro"/>
</dbReference>
<dbReference type="SUPFAM" id="SSF142019">
    <property type="entry name" value="Nqo1 FMN-binding domain-like"/>
    <property type="match status" value="1"/>
</dbReference>
<keyword evidence="1 8" id="KW-0813">Transport</keyword>
<evidence type="ECO:0000256" key="3">
    <source>
        <dbReference type="ARBA" id="ARBA00022723"/>
    </source>
</evidence>
<dbReference type="Pfam" id="PF01512">
    <property type="entry name" value="Complex1_51K"/>
    <property type="match status" value="1"/>
</dbReference>
<feature type="binding site" evidence="8">
    <location>
        <position position="382"/>
    </location>
    <ligand>
        <name>[4Fe-4S] cluster</name>
        <dbReference type="ChEBI" id="CHEBI:49883"/>
        <label>2</label>
    </ligand>
</feature>
<feature type="domain" description="4Fe-4S ferredoxin-type" evidence="9">
    <location>
        <begin position="365"/>
        <end position="393"/>
    </location>
</feature>
<keyword evidence="2 8" id="KW-0004">4Fe-4S</keyword>
<keyword evidence="8" id="KW-1003">Cell membrane</keyword>
<sequence length="443" mass="47777">MRFFRRSKTFDHGIYPIEHKELTADKPIRRMPFAPELVIPLSQHKGKPAEPLVRVGQEVVRGEPIARADGFVSVPMHAPATGVVRAIGLAPSAEGPKVQAIYLKVYHAASQQVLYDMERDPERMAPDEIIAAVQESGLVGLGGGAFPSHVKMKPPAGRVIETLLVNGCECEPYLTCDHRIMLEHTDALIRGIRMALRATGAKRAIIGVEDNKLDAVAHLRARIPRHLPITAEAVRTKYPQGAEKMLIKSLLGLEVPAGGLTSDVGVAVFNVGTLAQIGDLLPKSRGLIERVVTVSGPAVANPGNFMVPIGTPLRFLLEQVGLRGEPGEVILGGPMMGMAVSSLDVPVTKAVSGVVALEPENPDLARRKVHPCIKCGECLNACPISLNPSMLGELALAREYGIMAEQFHLDQCFECGCCAYVCPSNIPLTQYFRIAKSLNRDKG</sequence>
<dbReference type="InterPro" id="IPR011538">
    <property type="entry name" value="Nuo51_FMN-bd"/>
</dbReference>
<organism evidence="10 11">
    <name type="scientific">Thiorhodococcus drewsii AZ1</name>
    <dbReference type="NCBI Taxonomy" id="765913"/>
    <lineage>
        <taxon>Bacteria</taxon>
        <taxon>Pseudomonadati</taxon>
        <taxon>Pseudomonadota</taxon>
        <taxon>Gammaproteobacteria</taxon>
        <taxon>Chromatiales</taxon>
        <taxon>Chromatiaceae</taxon>
        <taxon>Thiorhodococcus</taxon>
    </lineage>
</organism>
<dbReference type="Pfam" id="PF12838">
    <property type="entry name" value="Fer4_7"/>
    <property type="match status" value="1"/>
</dbReference>
<dbReference type="InterPro" id="IPR010208">
    <property type="entry name" value="Ion_transpt_RnfC/RsxC"/>
</dbReference>
<comment type="cofactor">
    <cofactor evidence="8">
        <name>[4Fe-4S] cluster</name>
        <dbReference type="ChEBI" id="CHEBI:49883"/>
    </cofactor>
    <text evidence="8">Binds 2 [4Fe-4S] clusters per subunit.</text>
</comment>
<keyword evidence="5 8" id="KW-0249">Electron transport</keyword>
<evidence type="ECO:0000259" key="9">
    <source>
        <dbReference type="PROSITE" id="PS51379"/>
    </source>
</evidence>
<dbReference type="PANTHER" id="PTHR43034">
    <property type="entry name" value="ION-TRANSLOCATING OXIDOREDUCTASE COMPLEX SUBUNIT C"/>
    <property type="match status" value="1"/>
</dbReference>
<keyword evidence="3 8" id="KW-0479">Metal-binding</keyword>
<dbReference type="PATRIC" id="fig|765913.3.peg.1992"/>
<dbReference type="GO" id="GO:0046872">
    <property type="term" value="F:metal ion binding"/>
    <property type="evidence" value="ECO:0007669"/>
    <property type="project" value="UniProtKB-KW"/>
</dbReference>
<reference evidence="10 11" key="1">
    <citation type="submission" date="2011-06" db="EMBL/GenBank/DDBJ databases">
        <title>The draft genome of Thiorhodococcus drewsii AZ1.</title>
        <authorList>
            <consortium name="US DOE Joint Genome Institute (JGI-PGF)"/>
            <person name="Lucas S."/>
            <person name="Han J."/>
            <person name="Lapidus A."/>
            <person name="Cheng J.-F."/>
            <person name="Goodwin L."/>
            <person name="Pitluck S."/>
            <person name="Peters L."/>
            <person name="Land M.L."/>
            <person name="Hauser L."/>
            <person name="Vogl K."/>
            <person name="Liu Z."/>
            <person name="Imhoff J."/>
            <person name="Thiel V."/>
            <person name="Frigaard N.-U."/>
            <person name="Bryant D.A."/>
            <person name="Woyke T.J."/>
        </authorList>
    </citation>
    <scope>NUCLEOTIDE SEQUENCE [LARGE SCALE GENOMIC DNA]</scope>
    <source>
        <strain evidence="10 11">AZ1</strain>
    </source>
</reference>
<dbReference type="Pfam" id="PF13375">
    <property type="entry name" value="RnfC_N"/>
    <property type="match status" value="1"/>
</dbReference>
<evidence type="ECO:0000256" key="4">
    <source>
        <dbReference type="ARBA" id="ARBA00022737"/>
    </source>
</evidence>
<evidence type="ECO:0000256" key="6">
    <source>
        <dbReference type="ARBA" id="ARBA00023004"/>
    </source>
</evidence>
<feature type="binding site" evidence="8">
    <location>
        <position position="415"/>
    </location>
    <ligand>
        <name>[4Fe-4S] cluster</name>
        <dbReference type="ChEBI" id="CHEBI:49883"/>
        <label>2</label>
    </ligand>
</feature>